<keyword evidence="2 4" id="KW-1133">Transmembrane helix</keyword>
<evidence type="ECO:0000256" key="2">
    <source>
        <dbReference type="ARBA" id="ARBA00022989"/>
    </source>
</evidence>
<dbReference type="Pfam" id="PF07690">
    <property type="entry name" value="MFS_1"/>
    <property type="match status" value="1"/>
</dbReference>
<evidence type="ECO:0000256" key="4">
    <source>
        <dbReference type="SAM" id="Phobius"/>
    </source>
</evidence>
<keyword evidence="1 4" id="KW-0812">Transmembrane</keyword>
<proteinExistence type="predicted"/>
<dbReference type="SUPFAM" id="SSF103473">
    <property type="entry name" value="MFS general substrate transporter"/>
    <property type="match status" value="1"/>
</dbReference>
<dbReference type="InterPro" id="IPR036259">
    <property type="entry name" value="MFS_trans_sf"/>
</dbReference>
<reference evidence="5 6" key="1">
    <citation type="submission" date="2021-09" db="EMBL/GenBank/DDBJ databases">
        <title>The complete genome sequence of a new microorganism.</title>
        <authorList>
            <person name="Zi Z."/>
        </authorList>
    </citation>
    <scope>NUCLEOTIDE SEQUENCE [LARGE SCALE GENOMIC DNA]</scope>
    <source>
        <strain evidence="5 6">WGZ8</strain>
    </source>
</reference>
<name>A0ABS7VNY7_9HYPH</name>
<feature type="transmembrane region" description="Helical" evidence="4">
    <location>
        <begin position="46"/>
        <end position="66"/>
    </location>
</feature>
<accession>A0ABS7VNY7</accession>
<keyword evidence="6" id="KW-1185">Reference proteome</keyword>
<feature type="transmembrane region" description="Helical" evidence="4">
    <location>
        <begin position="135"/>
        <end position="154"/>
    </location>
</feature>
<dbReference type="InterPro" id="IPR047200">
    <property type="entry name" value="MFS_YcaD-like"/>
</dbReference>
<evidence type="ECO:0000313" key="5">
    <source>
        <dbReference type="EMBL" id="MBZ6076747.1"/>
    </source>
</evidence>
<dbReference type="Gene3D" id="1.20.1250.20">
    <property type="entry name" value="MFS general substrate transporter like domains"/>
    <property type="match status" value="2"/>
</dbReference>
<dbReference type="PANTHER" id="PTHR23521">
    <property type="entry name" value="TRANSPORTER MFS SUPERFAMILY"/>
    <property type="match status" value="1"/>
</dbReference>
<keyword evidence="3 4" id="KW-0472">Membrane</keyword>
<feature type="transmembrane region" description="Helical" evidence="4">
    <location>
        <begin position="78"/>
        <end position="96"/>
    </location>
</feature>
<feature type="transmembrane region" description="Helical" evidence="4">
    <location>
        <begin position="102"/>
        <end position="123"/>
    </location>
</feature>
<feature type="transmembrane region" description="Helical" evidence="4">
    <location>
        <begin position="201"/>
        <end position="225"/>
    </location>
</feature>
<dbReference type="EMBL" id="JAIRBM010000006">
    <property type="protein sequence ID" value="MBZ6076747.1"/>
    <property type="molecule type" value="Genomic_DNA"/>
</dbReference>
<evidence type="ECO:0000256" key="1">
    <source>
        <dbReference type="ARBA" id="ARBA00022692"/>
    </source>
</evidence>
<feature type="transmembrane region" description="Helical" evidence="4">
    <location>
        <begin position="295"/>
        <end position="317"/>
    </location>
</feature>
<dbReference type="Proteomes" id="UP000704176">
    <property type="component" value="Unassembled WGS sequence"/>
</dbReference>
<organism evidence="5 6">
    <name type="scientific">Microvirga puerhi</name>
    <dbReference type="NCBI Taxonomy" id="2876078"/>
    <lineage>
        <taxon>Bacteria</taxon>
        <taxon>Pseudomonadati</taxon>
        <taxon>Pseudomonadota</taxon>
        <taxon>Alphaproteobacteria</taxon>
        <taxon>Hyphomicrobiales</taxon>
        <taxon>Methylobacteriaceae</taxon>
        <taxon>Microvirga</taxon>
    </lineage>
</organism>
<feature type="transmembrane region" description="Helical" evidence="4">
    <location>
        <begin position="237"/>
        <end position="257"/>
    </location>
</feature>
<dbReference type="CDD" id="cd17477">
    <property type="entry name" value="MFS_YcaD_like"/>
    <property type="match status" value="1"/>
</dbReference>
<protein>
    <submittedName>
        <fullName evidence="5">MFS transporter</fullName>
    </submittedName>
</protein>
<feature type="transmembrane region" description="Helical" evidence="4">
    <location>
        <begin position="269"/>
        <end position="289"/>
    </location>
</feature>
<evidence type="ECO:0000313" key="6">
    <source>
        <dbReference type="Proteomes" id="UP000704176"/>
    </source>
</evidence>
<gene>
    <name evidence="5" type="ORF">K9B37_10715</name>
</gene>
<comment type="caution">
    <text evidence="5">The sequence shown here is derived from an EMBL/GenBank/DDBJ whole genome shotgun (WGS) entry which is preliminary data.</text>
</comment>
<sequence>MPATLRNVLPTLLALLLGYGLMQIGNTLQGTLLSVRGGIESFSPTAIGAVGAAFWVGIVFGSLWAGTVIGRVGHTRTFSALAAVAASTALLHLLVVHPVVWIAARALTGFCFAGLFMVVESWLNGSATDRTRGQILSLYGMTGLIAGIGGQLLLPTGDPAGFRLFCIVSIIISMALVPIALSRATAPLHASSEAKINLPRLYVQSPFGIVAAFLCGVTTASFFALGPLFAHEAGLETSGIAIFMACGTLGGFAMTWPLGWFSDRTDRRFVIIAAAGTAAALLLVLLTFVPDKPPVWVLYICVAIFGGSVIPTYSIVTAHVNDMVKPGEFVAASGGLLIVLGAGSSAGPILSGMAMSVFGPRGLVYATVVAQVLMACWGVYRIRRRAAPPETQKEAFVPEPTVPVGTELVPNI</sequence>
<dbReference type="PANTHER" id="PTHR23521:SF3">
    <property type="entry name" value="MFS TRANSPORTER"/>
    <property type="match status" value="1"/>
</dbReference>
<feature type="transmembrane region" description="Helical" evidence="4">
    <location>
        <begin position="160"/>
        <end position="181"/>
    </location>
</feature>
<dbReference type="RefSeq" id="WP_224313055.1">
    <property type="nucleotide sequence ID" value="NZ_JAIRBM010000006.1"/>
</dbReference>
<evidence type="ECO:0000256" key="3">
    <source>
        <dbReference type="ARBA" id="ARBA00023136"/>
    </source>
</evidence>
<dbReference type="InterPro" id="IPR011701">
    <property type="entry name" value="MFS"/>
</dbReference>
<feature type="transmembrane region" description="Helical" evidence="4">
    <location>
        <begin position="329"/>
        <end position="350"/>
    </location>
</feature>
<feature type="transmembrane region" description="Helical" evidence="4">
    <location>
        <begin position="362"/>
        <end position="380"/>
    </location>
</feature>